<feature type="binding site" evidence="4">
    <location>
        <position position="179"/>
    </location>
    <ligand>
        <name>Zn(2+)</name>
        <dbReference type="ChEBI" id="CHEBI:29105"/>
        <label>2</label>
    </ligand>
</feature>
<dbReference type="Gene3D" id="3.20.20.140">
    <property type="entry name" value="Metal-dependent hydrolases"/>
    <property type="match status" value="1"/>
</dbReference>
<dbReference type="PROSITE" id="PS51347">
    <property type="entry name" value="PHOSPHOTRIESTERASE_2"/>
    <property type="match status" value="1"/>
</dbReference>
<dbReference type="GO" id="GO:0008270">
    <property type="term" value="F:zinc ion binding"/>
    <property type="evidence" value="ECO:0007669"/>
    <property type="project" value="InterPro"/>
</dbReference>
<dbReference type="OrthoDB" id="9795018at2"/>
<comment type="caution">
    <text evidence="6">The sequence shown here is derived from an EMBL/GenBank/DDBJ whole genome shotgun (WGS) entry which is preliminary data.</text>
</comment>
<evidence type="ECO:0000256" key="4">
    <source>
        <dbReference type="PIRSR" id="PIRSR601559-51"/>
    </source>
</evidence>
<dbReference type="EMBL" id="VAWA01000001">
    <property type="protein sequence ID" value="TLP79952.1"/>
    <property type="molecule type" value="Genomic_DNA"/>
</dbReference>
<comment type="cofactor">
    <cofactor evidence="4">
        <name>a divalent metal cation</name>
        <dbReference type="ChEBI" id="CHEBI:60240"/>
    </cofactor>
    <text evidence="4">Binds 2 divalent metal cations per subunit.</text>
</comment>
<dbReference type="PIRSF" id="PIRSF016839">
    <property type="entry name" value="PhP"/>
    <property type="match status" value="1"/>
</dbReference>
<reference evidence="6 7" key="1">
    <citation type="submission" date="2019-05" db="EMBL/GenBank/DDBJ databases">
        <title>Nesterenkonia sp. GY239, isolated from the Southern Atlantic Ocean.</title>
        <authorList>
            <person name="Zhang G."/>
        </authorList>
    </citation>
    <scope>NUCLEOTIDE SEQUENCE [LARGE SCALE GENOMIC DNA]</scope>
    <source>
        <strain evidence="6 7">GY239</strain>
    </source>
</reference>
<dbReference type="GO" id="GO:0016788">
    <property type="term" value="F:hydrolase activity, acting on ester bonds"/>
    <property type="evidence" value="ECO:0007669"/>
    <property type="project" value="InterPro"/>
</dbReference>
<name>A0A5R9AMX8_9MICC</name>
<keyword evidence="1 4" id="KW-0479">Metal-binding</keyword>
<dbReference type="PANTHER" id="PTHR10819:SF3">
    <property type="entry name" value="PHOSPHOTRIESTERASE-RELATED PROTEIN"/>
    <property type="match status" value="1"/>
</dbReference>
<feature type="binding site" evidence="4">
    <location>
        <position position="208"/>
    </location>
    <ligand>
        <name>Zn(2+)</name>
        <dbReference type="ChEBI" id="CHEBI:29105"/>
        <label>2</label>
    </ligand>
</feature>
<sequence length="326" mass="35812">MTPQVQTLTGPVPAGQLGTTLIHEHLIVTDPELDRNFPHPEWDEERVAQQLRQQLRHLAELGVGTVVDLTVPGLGRDVHRVARMAAGIPVHIVVSTGYYTYTSLPPFYHLNGPDRLVRGPDPLLEMFVKDIREGVAGTQIRAGMIKVASAAQGITDDVALVFSAAAQAHRETGAPITTHSDPRTTGGLEQQQRLAEEGADLNRVVIGHSGDSADIHYLCALADAGSYVGFDRFGMAHMGQDSARLRMLLDLLERGYEDRILLSQDAAVFSRMTPPSWRAAHAPDWRMDHLHSTVLPQLRAAGMDRRLQDQLMVENPRRLLAGSSDE</sequence>
<evidence type="ECO:0000313" key="6">
    <source>
        <dbReference type="EMBL" id="TLP79952.1"/>
    </source>
</evidence>
<evidence type="ECO:0000313" key="7">
    <source>
        <dbReference type="Proteomes" id="UP000306544"/>
    </source>
</evidence>
<feature type="binding site" evidence="4">
    <location>
        <position position="23"/>
    </location>
    <ligand>
        <name>Zn(2+)</name>
        <dbReference type="ChEBI" id="CHEBI:29105"/>
        <label>1</label>
    </ligand>
</feature>
<dbReference type="Pfam" id="PF02126">
    <property type="entry name" value="PTE"/>
    <property type="match status" value="1"/>
</dbReference>
<dbReference type="RefSeq" id="WP_138168914.1">
    <property type="nucleotide sequence ID" value="NZ_VAWA01000001.1"/>
</dbReference>
<evidence type="ECO:0000256" key="5">
    <source>
        <dbReference type="PROSITE-ProRule" id="PRU00679"/>
    </source>
</evidence>
<proteinExistence type="inferred from homology"/>
<evidence type="ECO:0000256" key="1">
    <source>
        <dbReference type="ARBA" id="ARBA00022723"/>
    </source>
</evidence>
<dbReference type="PROSITE" id="PS01322">
    <property type="entry name" value="PHOSPHOTRIESTERASE_1"/>
    <property type="match status" value="1"/>
</dbReference>
<feature type="binding site" description="via carbamate group" evidence="4">
    <location>
        <position position="146"/>
    </location>
    <ligand>
        <name>Zn(2+)</name>
        <dbReference type="ChEBI" id="CHEBI:29105"/>
        <label>2</label>
    </ligand>
</feature>
<dbReference type="InterPro" id="IPR032466">
    <property type="entry name" value="Metal_Hydrolase"/>
</dbReference>
<gene>
    <name evidence="6" type="ORF">FEF27_00770</name>
</gene>
<dbReference type="InterPro" id="IPR017947">
    <property type="entry name" value="AryldialkylPase_Zn-BS"/>
</dbReference>
<feature type="binding site" evidence="4">
    <location>
        <position position="25"/>
    </location>
    <ligand>
        <name>Zn(2+)</name>
        <dbReference type="ChEBI" id="CHEBI:29105"/>
        <label>1</label>
    </ligand>
</feature>
<comment type="similarity">
    <text evidence="5">Belongs to the metallo-dependent hydrolases superfamily. Phosphotriesterase family.</text>
</comment>
<feature type="modified residue" description="N6-carboxylysine" evidence="3 5">
    <location>
        <position position="146"/>
    </location>
</feature>
<dbReference type="SUPFAM" id="SSF51556">
    <property type="entry name" value="Metallo-dependent hydrolases"/>
    <property type="match status" value="1"/>
</dbReference>
<evidence type="ECO:0000256" key="2">
    <source>
        <dbReference type="ARBA" id="ARBA00022801"/>
    </source>
</evidence>
<dbReference type="InterPro" id="IPR001559">
    <property type="entry name" value="Phosphotriesterase"/>
</dbReference>
<feature type="binding site" description="via carbamate group" evidence="4">
    <location>
        <position position="146"/>
    </location>
    <ligand>
        <name>Zn(2+)</name>
        <dbReference type="ChEBI" id="CHEBI:29105"/>
        <label>1</label>
    </ligand>
</feature>
<protein>
    <submittedName>
        <fullName evidence="6">Phosphotriesterase-related protein</fullName>
    </submittedName>
</protein>
<evidence type="ECO:0000256" key="3">
    <source>
        <dbReference type="PIRSR" id="PIRSR601559-50"/>
    </source>
</evidence>
<accession>A0A5R9AMX8</accession>
<dbReference type="Proteomes" id="UP000306544">
    <property type="component" value="Unassembled WGS sequence"/>
</dbReference>
<feature type="binding site" evidence="4">
    <location>
        <position position="265"/>
    </location>
    <ligand>
        <name>Zn(2+)</name>
        <dbReference type="ChEBI" id="CHEBI:29105"/>
        <label>1</label>
    </ligand>
</feature>
<keyword evidence="2" id="KW-0378">Hydrolase</keyword>
<keyword evidence="7" id="KW-1185">Reference proteome</keyword>
<dbReference type="AlphaFoldDB" id="A0A5R9AMX8"/>
<dbReference type="PANTHER" id="PTHR10819">
    <property type="entry name" value="PHOSPHOTRIESTERASE-RELATED"/>
    <property type="match status" value="1"/>
</dbReference>
<organism evidence="6 7">
    <name type="scientific">Nesterenkonia sphaerica</name>
    <dbReference type="NCBI Taxonomy" id="1804988"/>
    <lineage>
        <taxon>Bacteria</taxon>
        <taxon>Bacillati</taxon>
        <taxon>Actinomycetota</taxon>
        <taxon>Actinomycetes</taxon>
        <taxon>Micrococcales</taxon>
        <taxon>Micrococcaceae</taxon>
        <taxon>Nesterenkonia</taxon>
    </lineage>
</organism>